<evidence type="ECO:0000256" key="4">
    <source>
        <dbReference type="ARBA" id="ARBA00023136"/>
    </source>
</evidence>
<evidence type="ECO:0000259" key="8">
    <source>
        <dbReference type="Pfam" id="PF20684"/>
    </source>
</evidence>
<protein>
    <recommendedName>
        <fullName evidence="8">Rhodopsin domain-containing protein</fullName>
    </recommendedName>
</protein>
<dbReference type="EMBL" id="JAWDJX010000174">
    <property type="protein sequence ID" value="KAK3045671.1"/>
    <property type="molecule type" value="Genomic_DNA"/>
</dbReference>
<evidence type="ECO:0000256" key="6">
    <source>
        <dbReference type="SAM" id="MobiDB-lite"/>
    </source>
</evidence>
<name>A0AAJ0D4P5_9PEZI</name>
<evidence type="ECO:0000256" key="5">
    <source>
        <dbReference type="ARBA" id="ARBA00038359"/>
    </source>
</evidence>
<sequence>MGTQDTVMLAKRSTISRSPRAAATFDEIARRLLPAYWPIDSGGNVIVPAYTCIAYTILILAIRYYLGKGSGSNAAFDLTGEAAACAFLITSFVLDHMAVKSGLGSQQETLSSHETNETFKYVYAAQLVGVLAIWAAKVSTATLHWRIERDSGNLRLRIKMSFGIAAIWGVVSLALIAFQCPPPTPWTRLGSSCSAYGPTQYTFIGLNIASDMWLALAPLSTIHGLQMPLARRRRVMFVLALRLVQFWAGLQSGRANVETRDEFELRNTGTNSNGGTGRTQRRGSVPFNSNGAIGRGTSADSDEALVPYPAHARVDGGSLLSTRDGNKVRRSPVDDNGILQTRSFTIETEQYYRVISTKDALFTPPYR</sequence>
<evidence type="ECO:0000256" key="1">
    <source>
        <dbReference type="ARBA" id="ARBA00004141"/>
    </source>
</evidence>
<feature type="transmembrane region" description="Helical" evidence="7">
    <location>
        <begin position="199"/>
        <end position="222"/>
    </location>
</feature>
<dbReference type="AlphaFoldDB" id="A0AAJ0D4P5"/>
<comment type="subcellular location">
    <subcellularLocation>
        <location evidence="1">Membrane</location>
        <topology evidence="1">Multi-pass membrane protein</topology>
    </subcellularLocation>
</comment>
<keyword evidence="3 7" id="KW-1133">Transmembrane helix</keyword>
<comment type="similarity">
    <text evidence="5">Belongs to the SAT4 family.</text>
</comment>
<proteinExistence type="inferred from homology"/>
<dbReference type="InterPro" id="IPR049326">
    <property type="entry name" value="Rhodopsin_dom_fungi"/>
</dbReference>
<feature type="domain" description="Rhodopsin" evidence="8">
    <location>
        <begin position="83"/>
        <end position="244"/>
    </location>
</feature>
<evidence type="ECO:0000256" key="3">
    <source>
        <dbReference type="ARBA" id="ARBA00022989"/>
    </source>
</evidence>
<keyword evidence="2 7" id="KW-0812">Transmembrane</keyword>
<keyword evidence="10" id="KW-1185">Reference proteome</keyword>
<accession>A0AAJ0D4P5</accession>
<feature type="transmembrane region" description="Helical" evidence="7">
    <location>
        <begin position="160"/>
        <end position="179"/>
    </location>
</feature>
<gene>
    <name evidence="9" type="ORF">LTR09_012771</name>
</gene>
<dbReference type="GO" id="GO:0016020">
    <property type="term" value="C:membrane"/>
    <property type="evidence" value="ECO:0007669"/>
    <property type="project" value="UniProtKB-SubCell"/>
</dbReference>
<evidence type="ECO:0000313" key="9">
    <source>
        <dbReference type="EMBL" id="KAK3045671.1"/>
    </source>
</evidence>
<reference evidence="9" key="1">
    <citation type="submission" date="2023-04" db="EMBL/GenBank/DDBJ databases">
        <title>Black Yeasts Isolated from many extreme environments.</title>
        <authorList>
            <person name="Coleine C."/>
            <person name="Stajich J.E."/>
            <person name="Selbmann L."/>
        </authorList>
    </citation>
    <scope>NUCLEOTIDE SEQUENCE</scope>
    <source>
        <strain evidence="9">CCFEE 5312</strain>
    </source>
</reference>
<organism evidence="9 10">
    <name type="scientific">Extremus antarcticus</name>
    <dbReference type="NCBI Taxonomy" id="702011"/>
    <lineage>
        <taxon>Eukaryota</taxon>
        <taxon>Fungi</taxon>
        <taxon>Dikarya</taxon>
        <taxon>Ascomycota</taxon>
        <taxon>Pezizomycotina</taxon>
        <taxon>Dothideomycetes</taxon>
        <taxon>Dothideomycetidae</taxon>
        <taxon>Mycosphaerellales</taxon>
        <taxon>Extremaceae</taxon>
        <taxon>Extremus</taxon>
    </lineage>
</organism>
<dbReference type="PANTHER" id="PTHR33048:SF47">
    <property type="entry name" value="INTEGRAL MEMBRANE PROTEIN-RELATED"/>
    <property type="match status" value="1"/>
</dbReference>
<evidence type="ECO:0000313" key="10">
    <source>
        <dbReference type="Proteomes" id="UP001271007"/>
    </source>
</evidence>
<evidence type="ECO:0000256" key="7">
    <source>
        <dbReference type="SAM" id="Phobius"/>
    </source>
</evidence>
<evidence type="ECO:0000256" key="2">
    <source>
        <dbReference type="ARBA" id="ARBA00022692"/>
    </source>
</evidence>
<comment type="caution">
    <text evidence="9">The sequence shown here is derived from an EMBL/GenBank/DDBJ whole genome shotgun (WGS) entry which is preliminary data.</text>
</comment>
<dbReference type="PANTHER" id="PTHR33048">
    <property type="entry name" value="PTH11-LIKE INTEGRAL MEMBRANE PROTEIN (AFU_ORTHOLOGUE AFUA_5G11245)"/>
    <property type="match status" value="1"/>
</dbReference>
<feature type="transmembrane region" description="Helical" evidence="7">
    <location>
        <begin position="78"/>
        <end position="99"/>
    </location>
</feature>
<keyword evidence="4 7" id="KW-0472">Membrane</keyword>
<feature type="transmembrane region" description="Helical" evidence="7">
    <location>
        <begin position="119"/>
        <end position="139"/>
    </location>
</feature>
<dbReference type="InterPro" id="IPR052337">
    <property type="entry name" value="SAT4-like"/>
</dbReference>
<dbReference type="Pfam" id="PF20684">
    <property type="entry name" value="Fung_rhodopsin"/>
    <property type="match status" value="1"/>
</dbReference>
<dbReference type="Proteomes" id="UP001271007">
    <property type="component" value="Unassembled WGS sequence"/>
</dbReference>
<feature type="transmembrane region" description="Helical" evidence="7">
    <location>
        <begin position="45"/>
        <end position="66"/>
    </location>
</feature>
<feature type="region of interest" description="Disordered" evidence="6">
    <location>
        <begin position="264"/>
        <end position="300"/>
    </location>
</feature>